<comment type="caution">
    <text evidence="2">The sequence shown here is derived from an EMBL/GenBank/DDBJ whole genome shotgun (WGS) entry which is preliminary data.</text>
</comment>
<dbReference type="Proteomes" id="UP000307943">
    <property type="component" value="Unassembled WGS sequence"/>
</dbReference>
<evidence type="ECO:0000313" key="3">
    <source>
        <dbReference type="Proteomes" id="UP000307943"/>
    </source>
</evidence>
<evidence type="ECO:0000256" key="1">
    <source>
        <dbReference type="SAM" id="MobiDB-lite"/>
    </source>
</evidence>
<feature type="compositionally biased region" description="Basic and acidic residues" evidence="1">
    <location>
        <begin position="48"/>
        <end position="60"/>
    </location>
</feature>
<protein>
    <submittedName>
        <fullName evidence="2">DUF2188 domain-containing protein</fullName>
    </submittedName>
</protein>
<dbReference type="InterPro" id="IPR018691">
    <property type="entry name" value="DUF2188"/>
</dbReference>
<dbReference type="EMBL" id="VDCQ01000062">
    <property type="protein sequence ID" value="TNJ62289.1"/>
    <property type="molecule type" value="Genomic_DNA"/>
</dbReference>
<name>A0A5C4T2D3_9BACL</name>
<dbReference type="AlphaFoldDB" id="A0A5C4T2D3"/>
<feature type="compositionally biased region" description="Polar residues" evidence="1">
    <location>
        <begin position="65"/>
        <end position="77"/>
    </location>
</feature>
<sequence>MPWNKRDYPESMKNLDGRVRGKAVEIANALLEDGYEEGRAIAIATAKAKEWNEDHPKHDTDESDNGTGKRSASSRSNLHVVPYEDGWAVKEEGNTEPRFTTDTKEEAVKKAQQMASDANISAIVHRKDGTVQTSHNYS</sequence>
<proteinExistence type="predicted"/>
<dbReference type="OrthoDB" id="8858565at2"/>
<keyword evidence="3" id="KW-1185">Reference proteome</keyword>
<feature type="compositionally biased region" description="Basic and acidic residues" evidence="1">
    <location>
        <begin position="87"/>
        <end position="103"/>
    </location>
</feature>
<gene>
    <name evidence="2" type="ORF">FE784_31365</name>
</gene>
<organism evidence="2 3">
    <name type="scientific">Paenibacillus hemerocallicola</name>
    <dbReference type="NCBI Taxonomy" id="1172614"/>
    <lineage>
        <taxon>Bacteria</taxon>
        <taxon>Bacillati</taxon>
        <taxon>Bacillota</taxon>
        <taxon>Bacilli</taxon>
        <taxon>Bacillales</taxon>
        <taxon>Paenibacillaceae</taxon>
        <taxon>Paenibacillus</taxon>
    </lineage>
</organism>
<accession>A0A5C4T2D3</accession>
<evidence type="ECO:0000313" key="2">
    <source>
        <dbReference type="EMBL" id="TNJ62289.1"/>
    </source>
</evidence>
<reference evidence="2 3" key="1">
    <citation type="submission" date="2019-05" db="EMBL/GenBank/DDBJ databases">
        <title>We sequenced the genome of Paenibacillus hemerocallicola KCTC 33185 for further insight into its adaptation and study the phylogeny of Paenibacillus.</title>
        <authorList>
            <person name="Narsing Rao M.P."/>
        </authorList>
    </citation>
    <scope>NUCLEOTIDE SEQUENCE [LARGE SCALE GENOMIC DNA]</scope>
    <source>
        <strain evidence="2 3">KCTC 33185</strain>
    </source>
</reference>
<dbReference type="RefSeq" id="WP_139606215.1">
    <property type="nucleotide sequence ID" value="NZ_VDCQ01000062.1"/>
</dbReference>
<dbReference type="Pfam" id="PF09954">
    <property type="entry name" value="DUF2188"/>
    <property type="match status" value="1"/>
</dbReference>
<feature type="region of interest" description="Disordered" evidence="1">
    <location>
        <begin position="48"/>
        <end position="103"/>
    </location>
</feature>